<gene>
    <name evidence="5" type="ORF">Ciccas_000134</name>
</gene>
<keyword evidence="2" id="KW-1015">Disulfide bond</keyword>
<sequence length="451" mass="49695">MVSAESTPGHKAPRFLGDLSSITVVEGSAAKLDVQLGGVPEPKVRWLKDGKPLLTDGVRMITSMKRDPDQAMDDEICTCQLVIKEPLPRDSGTYTCVAMNCAGTSITEAAIHVRDMSMRPSSRLHQREMSVEHGRSSSVLSDYSRLRRRMPEFTRRLRNLQVNIGRSIRLYASVIATPNASVTWLKDGRPIVSQQLEDKFTSSHNRIQAKNTSGHLELKIDNALESDMGQYTVIAFNGEGEAKCSCYVTALKDDLNFQIPSFVESVKDYTVMEGQTLAIEVRATALPAPQFKWEKDGFEILPDQLVPRMIPEVIGEGHAVLTIHKVESRDAGLYTCVAHNRYGRQRSTGIVSVESLPRSANKAVTQARGSSYSMEYTSSSFRSKSVDISRKSFREDSSLPPKFAAPSSKVETPSAPVEFKLVAGLPKTVDLVEGDALNLSCIVLSNIHYIG</sequence>
<evidence type="ECO:0000259" key="4">
    <source>
        <dbReference type="PROSITE" id="PS50835"/>
    </source>
</evidence>
<dbReference type="FunFam" id="2.60.40.10:FF:000032">
    <property type="entry name" value="palladin isoform X1"/>
    <property type="match status" value="2"/>
</dbReference>
<dbReference type="FunFam" id="2.60.40.10:FF:000080">
    <property type="entry name" value="Myosin light chain kinase, smooth muscle"/>
    <property type="match status" value="1"/>
</dbReference>
<dbReference type="InterPro" id="IPR013783">
    <property type="entry name" value="Ig-like_fold"/>
</dbReference>
<dbReference type="AlphaFoldDB" id="A0ABD2QP52"/>
<proteinExistence type="inferred from homology"/>
<evidence type="ECO:0000256" key="3">
    <source>
        <dbReference type="ARBA" id="ARBA00023319"/>
    </source>
</evidence>
<feature type="domain" description="Ig-like" evidence="4">
    <location>
        <begin position="13"/>
        <end position="112"/>
    </location>
</feature>
<evidence type="ECO:0000313" key="6">
    <source>
        <dbReference type="Proteomes" id="UP001626550"/>
    </source>
</evidence>
<comment type="caution">
    <text evidence="5">The sequence shown here is derived from an EMBL/GenBank/DDBJ whole genome shotgun (WGS) entry which is preliminary data.</text>
</comment>
<organism evidence="5 6">
    <name type="scientific">Cichlidogyrus casuarinus</name>
    <dbReference type="NCBI Taxonomy" id="1844966"/>
    <lineage>
        <taxon>Eukaryota</taxon>
        <taxon>Metazoa</taxon>
        <taxon>Spiralia</taxon>
        <taxon>Lophotrochozoa</taxon>
        <taxon>Platyhelminthes</taxon>
        <taxon>Monogenea</taxon>
        <taxon>Monopisthocotylea</taxon>
        <taxon>Dactylogyridea</taxon>
        <taxon>Ancyrocephalidae</taxon>
        <taxon>Cichlidogyrus</taxon>
    </lineage>
</organism>
<dbReference type="InterPro" id="IPR003598">
    <property type="entry name" value="Ig_sub2"/>
</dbReference>
<keyword evidence="3" id="KW-0393">Immunoglobulin domain</keyword>
<dbReference type="SUPFAM" id="SSF48726">
    <property type="entry name" value="Immunoglobulin"/>
    <property type="match status" value="3"/>
</dbReference>
<protein>
    <recommendedName>
        <fullName evidence="4">Ig-like domain-containing protein</fullName>
    </recommendedName>
</protein>
<dbReference type="InterPro" id="IPR036179">
    <property type="entry name" value="Ig-like_dom_sf"/>
</dbReference>
<evidence type="ECO:0000256" key="1">
    <source>
        <dbReference type="ARBA" id="ARBA00006692"/>
    </source>
</evidence>
<name>A0ABD2QP52_9PLAT</name>
<reference evidence="5 6" key="1">
    <citation type="submission" date="2024-11" db="EMBL/GenBank/DDBJ databases">
        <title>Adaptive evolution of stress response genes in parasites aligns with host niche diversity.</title>
        <authorList>
            <person name="Hahn C."/>
            <person name="Resl P."/>
        </authorList>
    </citation>
    <scope>NUCLEOTIDE SEQUENCE [LARGE SCALE GENOMIC DNA]</scope>
    <source>
        <strain evidence="5">EGGRZ-B1_66</strain>
        <tissue evidence="5">Body</tissue>
    </source>
</reference>
<feature type="domain" description="Ig-like" evidence="4">
    <location>
        <begin position="260"/>
        <end position="352"/>
    </location>
</feature>
<dbReference type="SMART" id="SM00409">
    <property type="entry name" value="IG"/>
    <property type="match status" value="3"/>
</dbReference>
<evidence type="ECO:0000313" key="5">
    <source>
        <dbReference type="EMBL" id="KAL3321177.1"/>
    </source>
</evidence>
<dbReference type="Proteomes" id="UP001626550">
    <property type="component" value="Unassembled WGS sequence"/>
</dbReference>
<dbReference type="Gene3D" id="2.60.40.10">
    <property type="entry name" value="Immunoglobulins"/>
    <property type="match status" value="3"/>
</dbReference>
<dbReference type="InterPro" id="IPR003599">
    <property type="entry name" value="Ig_sub"/>
</dbReference>
<dbReference type="PROSITE" id="PS50835">
    <property type="entry name" value="IG_LIKE"/>
    <property type="match status" value="3"/>
</dbReference>
<comment type="similarity">
    <text evidence="1">Belongs to the protein kinase superfamily. CAMK Ser/Thr protein kinase family.</text>
</comment>
<feature type="domain" description="Ig-like" evidence="4">
    <location>
        <begin position="151"/>
        <end position="249"/>
    </location>
</feature>
<dbReference type="EMBL" id="JBJKFK010000007">
    <property type="protein sequence ID" value="KAL3321177.1"/>
    <property type="molecule type" value="Genomic_DNA"/>
</dbReference>
<keyword evidence="6" id="KW-1185">Reference proteome</keyword>
<dbReference type="InterPro" id="IPR013098">
    <property type="entry name" value="Ig_I-set"/>
</dbReference>
<accession>A0ABD2QP52</accession>
<dbReference type="SMART" id="SM00408">
    <property type="entry name" value="IGc2"/>
    <property type="match status" value="3"/>
</dbReference>
<dbReference type="Pfam" id="PF07679">
    <property type="entry name" value="I-set"/>
    <property type="match status" value="3"/>
</dbReference>
<dbReference type="InterPro" id="IPR007110">
    <property type="entry name" value="Ig-like_dom"/>
</dbReference>
<evidence type="ECO:0000256" key="2">
    <source>
        <dbReference type="ARBA" id="ARBA00023157"/>
    </source>
</evidence>
<dbReference type="PANTHER" id="PTHR47633">
    <property type="entry name" value="IMMUNOGLOBULIN"/>
    <property type="match status" value="1"/>
</dbReference>